<feature type="binding site" evidence="2">
    <location>
        <position position="319"/>
    </location>
    <ligand>
        <name>substrate</name>
    </ligand>
</feature>
<accession>A0ABQ6M144</accession>
<dbReference type="Gene3D" id="3.90.650.10">
    <property type="entry name" value="PurM-like C-terminal domain"/>
    <property type="match status" value="1"/>
</dbReference>
<dbReference type="InterPro" id="IPR036921">
    <property type="entry name" value="PurM-like_N_sf"/>
</dbReference>
<dbReference type="InterPro" id="IPR016188">
    <property type="entry name" value="PurM-like_N"/>
</dbReference>
<feature type="binding site" evidence="2">
    <location>
        <position position="215"/>
    </location>
    <ligand>
        <name>ATP</name>
        <dbReference type="ChEBI" id="CHEBI:30616"/>
    </ligand>
</feature>
<evidence type="ECO:0000259" key="4">
    <source>
        <dbReference type="Pfam" id="PF02769"/>
    </source>
</evidence>
<comment type="similarity">
    <text evidence="2">Belongs to the thiamine-monophosphate kinase family.</text>
</comment>
<comment type="caution">
    <text evidence="2">Lacks conserved residue(s) required for the propagation of feature annotation.</text>
</comment>
<feature type="binding site" evidence="2">
    <location>
        <position position="80"/>
    </location>
    <ligand>
        <name>Mg(2+)</name>
        <dbReference type="ChEBI" id="CHEBI:18420"/>
        <label>4</label>
    </ligand>
</feature>
<keyword evidence="2" id="KW-0808">Transferase</keyword>
<dbReference type="PIRSF" id="PIRSF005303">
    <property type="entry name" value="Thiam_monoph_kin"/>
    <property type="match status" value="1"/>
</dbReference>
<dbReference type="PANTHER" id="PTHR30270">
    <property type="entry name" value="THIAMINE-MONOPHOSPHATE KINASE"/>
    <property type="match status" value="1"/>
</dbReference>
<feature type="binding site" evidence="2">
    <location>
        <position position="80"/>
    </location>
    <ligand>
        <name>Mg(2+)</name>
        <dbReference type="ChEBI" id="CHEBI:18420"/>
        <label>2</label>
    </ligand>
</feature>
<feature type="binding site" evidence="2">
    <location>
        <position position="52"/>
    </location>
    <ligand>
        <name>Mg(2+)</name>
        <dbReference type="ChEBI" id="CHEBI:18420"/>
        <label>2</label>
    </ligand>
</feature>
<keyword evidence="2" id="KW-0067">ATP-binding</keyword>
<keyword evidence="2" id="KW-0460">Magnesium</keyword>
<evidence type="ECO:0000256" key="2">
    <source>
        <dbReference type="HAMAP-Rule" id="MF_02128"/>
    </source>
</evidence>
<dbReference type="EMBL" id="BSYJ01000004">
    <property type="protein sequence ID" value="GMG88041.1"/>
    <property type="molecule type" value="Genomic_DNA"/>
</dbReference>
<reference evidence="5 6" key="1">
    <citation type="submission" date="2023-04" db="EMBL/GenBank/DDBJ databases">
        <title>Marinobulbifer ophiurae gen. nov., sp. Nov., isolate from tissue of brittle star Ophioplocus japonicus.</title>
        <authorList>
            <person name="Kawano K."/>
            <person name="Sawayama S."/>
            <person name="Nakagawa S."/>
        </authorList>
    </citation>
    <scope>NUCLEOTIDE SEQUENCE [LARGE SCALE GENOMIC DNA]</scope>
    <source>
        <strain evidence="5 6">NKW57</strain>
    </source>
</reference>
<comment type="function">
    <text evidence="2">Catalyzes the ATP-dependent phosphorylation of thiamine-monophosphate (TMP) to form thiamine-pyrophosphate (TPP), the active form of vitamin B1.</text>
</comment>
<gene>
    <name evidence="2 5" type="primary">thiL</name>
    <name evidence="5" type="ORF">MNKW57_23620</name>
</gene>
<dbReference type="Pfam" id="PF00586">
    <property type="entry name" value="AIRS"/>
    <property type="match status" value="1"/>
</dbReference>
<feature type="binding site" evidence="2">
    <location>
        <position position="59"/>
    </location>
    <ligand>
        <name>substrate</name>
    </ligand>
</feature>
<feature type="domain" description="PurM-like N-terminal" evidence="3">
    <location>
        <begin position="33"/>
        <end position="142"/>
    </location>
</feature>
<keyword evidence="2" id="KW-0547">Nucleotide-binding</keyword>
<evidence type="ECO:0000313" key="5">
    <source>
        <dbReference type="EMBL" id="GMG88041.1"/>
    </source>
</evidence>
<dbReference type="CDD" id="cd02194">
    <property type="entry name" value="ThiL"/>
    <property type="match status" value="1"/>
</dbReference>
<dbReference type="EC" id="2.7.4.16" evidence="2"/>
<dbReference type="InterPro" id="IPR036676">
    <property type="entry name" value="PurM-like_C_sf"/>
</dbReference>
<evidence type="ECO:0000313" key="6">
    <source>
        <dbReference type="Proteomes" id="UP001224392"/>
    </source>
</evidence>
<comment type="caution">
    <text evidence="5">The sequence shown here is derived from an EMBL/GenBank/DDBJ whole genome shotgun (WGS) entry which is preliminary data.</text>
</comment>
<organism evidence="5 6">
    <name type="scientific">Biformimicrobium ophioploci</name>
    <dbReference type="NCBI Taxonomy" id="3036711"/>
    <lineage>
        <taxon>Bacteria</taxon>
        <taxon>Pseudomonadati</taxon>
        <taxon>Pseudomonadota</taxon>
        <taxon>Gammaproteobacteria</taxon>
        <taxon>Cellvibrionales</taxon>
        <taxon>Microbulbiferaceae</taxon>
        <taxon>Biformimicrobium</taxon>
    </lineage>
</organism>
<feature type="domain" description="PurM-like C-terminal" evidence="4">
    <location>
        <begin position="153"/>
        <end position="303"/>
    </location>
</feature>
<dbReference type="RefSeq" id="WP_285764647.1">
    <property type="nucleotide sequence ID" value="NZ_BSYJ01000004.1"/>
</dbReference>
<feature type="binding site" evidence="2">
    <location>
        <position position="264"/>
    </location>
    <ligand>
        <name>substrate</name>
    </ligand>
</feature>
<feature type="binding site" evidence="2">
    <location>
        <position position="127"/>
    </location>
    <ligand>
        <name>Mg(2+)</name>
        <dbReference type="ChEBI" id="CHEBI:18420"/>
        <label>1</label>
    </ligand>
</feature>
<keyword evidence="2" id="KW-0479">Metal-binding</keyword>
<keyword evidence="2 5" id="KW-0418">Kinase</keyword>
<name>A0ABQ6M144_9GAMM</name>
<dbReference type="PANTHER" id="PTHR30270:SF0">
    <property type="entry name" value="THIAMINE-MONOPHOSPHATE KINASE"/>
    <property type="match status" value="1"/>
</dbReference>
<dbReference type="SUPFAM" id="SSF56042">
    <property type="entry name" value="PurM C-terminal domain-like"/>
    <property type="match status" value="1"/>
</dbReference>
<comment type="miscellaneous">
    <text evidence="2">Reaction mechanism of ThiL seems to utilize a direct, inline transfer of the gamma-phosphate of ATP to TMP rather than a phosphorylated enzyme intermediate.</text>
</comment>
<proteinExistence type="inferred from homology"/>
<feature type="binding site" evidence="2">
    <location>
        <position position="149"/>
    </location>
    <ligand>
        <name>ATP</name>
        <dbReference type="ChEBI" id="CHEBI:30616"/>
    </ligand>
</feature>
<comment type="catalytic activity">
    <reaction evidence="2">
        <text>thiamine phosphate + ATP = thiamine diphosphate + ADP</text>
        <dbReference type="Rhea" id="RHEA:15913"/>
        <dbReference type="ChEBI" id="CHEBI:30616"/>
        <dbReference type="ChEBI" id="CHEBI:37575"/>
        <dbReference type="ChEBI" id="CHEBI:58937"/>
        <dbReference type="ChEBI" id="CHEBI:456216"/>
        <dbReference type="EC" id="2.7.4.16"/>
    </reaction>
</comment>
<dbReference type="InterPro" id="IPR010918">
    <property type="entry name" value="PurM-like_C_dom"/>
</dbReference>
<dbReference type="SUPFAM" id="SSF55326">
    <property type="entry name" value="PurM N-terminal domain-like"/>
    <property type="match status" value="1"/>
</dbReference>
<feature type="binding site" evidence="2">
    <location>
        <position position="35"/>
    </location>
    <ligand>
        <name>Mg(2+)</name>
        <dbReference type="ChEBI" id="CHEBI:18420"/>
        <label>4</label>
    </ligand>
</feature>
<dbReference type="Pfam" id="PF02769">
    <property type="entry name" value="AIRS_C"/>
    <property type="match status" value="1"/>
</dbReference>
<protein>
    <recommendedName>
        <fullName evidence="2">Thiamine-monophosphate kinase</fullName>
        <shortName evidence="2">TMP kinase</shortName>
        <shortName evidence="2">Thiamine-phosphate kinase</shortName>
        <ecNumber evidence="2">2.7.4.16</ecNumber>
    </recommendedName>
</protein>
<feature type="binding site" evidence="2">
    <location>
        <position position="35"/>
    </location>
    <ligand>
        <name>Mg(2+)</name>
        <dbReference type="ChEBI" id="CHEBI:18420"/>
        <label>3</label>
    </ligand>
</feature>
<comment type="pathway">
    <text evidence="2">Cofactor biosynthesis; thiamine diphosphate biosynthesis; thiamine diphosphate from thiamine phosphate: step 1/1.</text>
</comment>
<feature type="binding site" evidence="2">
    <location>
        <position position="52"/>
    </location>
    <ligand>
        <name>Mg(2+)</name>
        <dbReference type="ChEBI" id="CHEBI:18420"/>
        <label>1</label>
    </ligand>
</feature>
<feature type="binding site" evidence="2">
    <location>
        <position position="80"/>
    </location>
    <ligand>
        <name>Mg(2+)</name>
        <dbReference type="ChEBI" id="CHEBI:18420"/>
        <label>3</label>
    </ligand>
</feature>
<dbReference type="HAMAP" id="MF_02128">
    <property type="entry name" value="TMP_kinase"/>
    <property type="match status" value="1"/>
</dbReference>
<sequence length="322" mass="33573">MPASKEHTLGEFDLIRRFFASETDADGVVQGIGDDCAILLPPPGQLLATSVDTLVSEVHFPANADPADLANRALRVNLSDLAACAAQPLWFTLALTLPEPDTVWLEGFSRGLREAAQKFGIALVGGDTTRGPLCITIQVTGAAERPLTRAGAQPGDLVYVTGELGAGAAALPLVLSGDAGASHWVQARNAFYYPQPQLEAAALIAPFASAALDVSDGLLADLGHICEQSGVGAEVHAEKVPVAELAAQTLDHDAALAMAVSGGDDYQLCFTVPAQSRSELERLVSAGVLEATEIGRVIEGNAVRMLKSGAEWQPPATGYTHF</sequence>
<feature type="binding site" evidence="2">
    <location>
        <position position="50"/>
    </location>
    <ligand>
        <name>Mg(2+)</name>
        <dbReference type="ChEBI" id="CHEBI:18420"/>
        <label>4</label>
    </ligand>
</feature>
<feature type="binding site" evidence="2">
    <location>
        <position position="216"/>
    </location>
    <ligand>
        <name>Mg(2+)</name>
        <dbReference type="ChEBI" id="CHEBI:18420"/>
        <label>5</label>
    </ligand>
</feature>
<dbReference type="NCBIfam" id="TIGR01379">
    <property type="entry name" value="thiL"/>
    <property type="match status" value="1"/>
</dbReference>
<feature type="binding site" evidence="2">
    <location>
        <begin position="126"/>
        <end position="127"/>
    </location>
    <ligand>
        <name>ATP</name>
        <dbReference type="ChEBI" id="CHEBI:30616"/>
    </ligand>
</feature>
<dbReference type="GO" id="GO:0016301">
    <property type="term" value="F:kinase activity"/>
    <property type="evidence" value="ECO:0007669"/>
    <property type="project" value="UniProtKB-KW"/>
</dbReference>
<dbReference type="Gene3D" id="3.30.1330.10">
    <property type="entry name" value="PurM-like, N-terminal domain"/>
    <property type="match status" value="1"/>
</dbReference>
<keyword evidence="1 2" id="KW-0784">Thiamine biosynthesis</keyword>
<dbReference type="InterPro" id="IPR006283">
    <property type="entry name" value="ThiL-like"/>
</dbReference>
<keyword evidence="6" id="KW-1185">Reference proteome</keyword>
<dbReference type="Proteomes" id="UP001224392">
    <property type="component" value="Unassembled WGS sequence"/>
</dbReference>
<feature type="binding site" evidence="2">
    <location>
        <position position="213"/>
    </location>
    <ligand>
        <name>Mg(2+)</name>
        <dbReference type="ChEBI" id="CHEBI:18420"/>
        <label>3</label>
    </ligand>
</feature>
<evidence type="ECO:0000259" key="3">
    <source>
        <dbReference type="Pfam" id="PF00586"/>
    </source>
</evidence>
<evidence type="ECO:0000256" key="1">
    <source>
        <dbReference type="ARBA" id="ARBA00022977"/>
    </source>
</evidence>